<proteinExistence type="predicted"/>
<reference evidence="6" key="1">
    <citation type="submission" date="2019-02" db="EMBL/GenBank/DDBJ databases">
        <authorList>
            <person name="Li S.-H."/>
        </authorList>
    </citation>
    <scope>NUCLEOTIDE SEQUENCE</scope>
    <source>
        <strain evidence="6">IMCC11814</strain>
    </source>
</reference>
<dbReference type="SUPFAM" id="SSF53448">
    <property type="entry name" value="Nucleotide-diphospho-sugar transferases"/>
    <property type="match status" value="1"/>
</dbReference>
<comment type="caution">
    <text evidence="6">The sequence shown here is derived from an EMBL/GenBank/DDBJ whole genome shotgun (WGS) entry which is preliminary data.</text>
</comment>
<evidence type="ECO:0000313" key="6">
    <source>
        <dbReference type="EMBL" id="MCX2977587.1"/>
    </source>
</evidence>
<keyword evidence="3" id="KW-0328">Glycosyltransferase</keyword>
<evidence type="ECO:0000313" key="7">
    <source>
        <dbReference type="Proteomes" id="UP001143304"/>
    </source>
</evidence>
<keyword evidence="7" id="KW-1185">Reference proteome</keyword>
<dbReference type="PANTHER" id="PTHR43646">
    <property type="entry name" value="GLYCOSYLTRANSFERASE"/>
    <property type="match status" value="1"/>
</dbReference>
<evidence type="ECO:0000256" key="2">
    <source>
        <dbReference type="ARBA" id="ARBA00022475"/>
    </source>
</evidence>
<dbReference type="RefSeq" id="WP_279249300.1">
    <property type="nucleotide sequence ID" value="NZ_SHNO01000001.1"/>
</dbReference>
<sequence>MRDSVALARYLQRHIQPDLPTEHFDRGRWQHVLVIPAYRESSDLLDTLYCLPEGTGRTLVILVINRPDSDPDARANRTLQEALQVQLSPTTTTPLTGLNTHSDLYVYDMEELYGPNPAQLGVGLARKAGCDLALQWMTEGFINAEWICSTDADATLPDDYFSALADTPSGAVAAVFPFKHVPGDDLACNSATALYELRLRYYVAGLSWAGSHYAHHSLGSCLAVRPGAYAMVRGFPKRAAGEDFYLLNKLAKLGPVSQLQGNPVRLQSRRSSRVPFGTGPMVATIATAPTPADSAIFDHPASFEALRGLLGALPQLAQTPKQSIADLLIEQGLDTVLAVRAETALDTLGVEASLDHCIRQGRSEAQFIRQFNQWFDALRTLQFLHAIRDAGWALQTLAQLEALQPVFWTGQNTDPAPDLTSH</sequence>
<keyword evidence="2" id="KW-1003">Cell membrane</keyword>
<dbReference type="EMBL" id="SHNO01000001">
    <property type="protein sequence ID" value="MCX2977587.1"/>
    <property type="molecule type" value="Genomic_DNA"/>
</dbReference>
<dbReference type="Gene3D" id="3.90.550.10">
    <property type="entry name" value="Spore Coat Polysaccharide Biosynthesis Protein SpsA, Chain A"/>
    <property type="match status" value="1"/>
</dbReference>
<keyword evidence="5" id="KW-0472">Membrane</keyword>
<protein>
    <recommendedName>
        <fullName evidence="8">Glycosyl transferase family 2</fullName>
    </recommendedName>
</protein>
<gene>
    <name evidence="6" type="ORF">EYC82_09500</name>
</gene>
<comment type="subcellular location">
    <subcellularLocation>
        <location evidence="1">Cell membrane</location>
    </subcellularLocation>
</comment>
<evidence type="ECO:0008006" key="8">
    <source>
        <dbReference type="Google" id="ProtNLM"/>
    </source>
</evidence>
<dbReference type="PANTHER" id="PTHR43646:SF2">
    <property type="entry name" value="GLYCOSYLTRANSFERASE 2-LIKE DOMAIN-CONTAINING PROTEIN"/>
    <property type="match status" value="1"/>
</dbReference>
<evidence type="ECO:0000256" key="3">
    <source>
        <dbReference type="ARBA" id="ARBA00022676"/>
    </source>
</evidence>
<evidence type="ECO:0000256" key="1">
    <source>
        <dbReference type="ARBA" id="ARBA00004236"/>
    </source>
</evidence>
<dbReference type="InterPro" id="IPR029044">
    <property type="entry name" value="Nucleotide-diphossugar_trans"/>
</dbReference>
<organism evidence="6 7">
    <name type="scientific">Candidatus Marimicrobium litorale</name>
    <dbReference type="NCBI Taxonomy" id="2518991"/>
    <lineage>
        <taxon>Bacteria</taxon>
        <taxon>Pseudomonadati</taxon>
        <taxon>Pseudomonadota</taxon>
        <taxon>Gammaproteobacteria</taxon>
        <taxon>Cellvibrionales</taxon>
        <taxon>Halieaceae</taxon>
        <taxon>Marimicrobium</taxon>
    </lineage>
</organism>
<dbReference type="Proteomes" id="UP001143304">
    <property type="component" value="Unassembled WGS sequence"/>
</dbReference>
<evidence type="ECO:0000256" key="5">
    <source>
        <dbReference type="ARBA" id="ARBA00023136"/>
    </source>
</evidence>
<evidence type="ECO:0000256" key="4">
    <source>
        <dbReference type="ARBA" id="ARBA00022679"/>
    </source>
</evidence>
<accession>A0ABT3T5N2</accession>
<keyword evidence="4" id="KW-0808">Transferase</keyword>
<name>A0ABT3T5N2_9GAMM</name>